<evidence type="ECO:0008006" key="3">
    <source>
        <dbReference type="Google" id="ProtNLM"/>
    </source>
</evidence>
<reference evidence="1 2" key="1">
    <citation type="submission" date="2018-06" db="EMBL/GenBank/DDBJ databases">
        <title>Extensive metabolic versatility and redundancy in microbially diverse, dynamic hydrothermal sediments.</title>
        <authorList>
            <person name="Dombrowski N."/>
            <person name="Teske A."/>
            <person name="Baker B.J."/>
        </authorList>
    </citation>
    <scope>NUCLEOTIDE SEQUENCE [LARGE SCALE GENOMIC DNA]</scope>
    <source>
        <strain evidence="1">B35_G9</strain>
    </source>
</reference>
<dbReference type="Proteomes" id="UP000282321">
    <property type="component" value="Unassembled WGS sequence"/>
</dbReference>
<evidence type="ECO:0000313" key="2">
    <source>
        <dbReference type="Proteomes" id="UP000282321"/>
    </source>
</evidence>
<protein>
    <recommendedName>
        <fullName evidence="3">Butirosin biosynthesis protein H N-terminal domain-containing protein</fullName>
    </recommendedName>
</protein>
<sequence>MERILFNIPEIAPSEFCKNSYFLSFESLIKYIGYDLNYEFLLGTSLHAFRTNIYPDLSLSSMDSFTGFNTAEYLLNVLGMKWETRMGAEDEEGAPLTVMKIVDSINRGLPVIAIHLDYTENWGLITGYGENVSNFYGLFFNQETKGSKIVTSWPFIAVILNETAVEKTKKEIVSKALENLGYVSTPGMVNGYYNGKLGIEYIIESKLYDKEESRVRTIFKDIRDNRKVAVSYLEKYGNETGISHLSDLIKLYKEEAGIDMENEKTEEICRKFLKIEEKLLDKM</sequence>
<evidence type="ECO:0000313" key="1">
    <source>
        <dbReference type="EMBL" id="RKX67772.1"/>
    </source>
</evidence>
<dbReference type="AlphaFoldDB" id="A0A660SAY8"/>
<name>A0A660SAY8_UNCT6</name>
<accession>A0A660SAY8</accession>
<organism evidence="1 2">
    <name type="scientific">candidate division TA06 bacterium</name>
    <dbReference type="NCBI Taxonomy" id="2250710"/>
    <lineage>
        <taxon>Bacteria</taxon>
        <taxon>Bacteria division TA06</taxon>
    </lineage>
</organism>
<dbReference type="EMBL" id="QNBC01000011">
    <property type="protein sequence ID" value="RKX67772.1"/>
    <property type="molecule type" value="Genomic_DNA"/>
</dbReference>
<comment type="caution">
    <text evidence="1">The sequence shown here is derived from an EMBL/GenBank/DDBJ whole genome shotgun (WGS) entry which is preliminary data.</text>
</comment>
<proteinExistence type="predicted"/>
<gene>
    <name evidence="1" type="ORF">DRP44_01580</name>
</gene>